<dbReference type="PANTHER" id="PTHR11360">
    <property type="entry name" value="MONOCARBOXYLATE TRANSPORTER"/>
    <property type="match status" value="1"/>
</dbReference>
<gene>
    <name evidence="6" type="ORF">ACFOSU_09560</name>
</gene>
<reference evidence="7" key="1">
    <citation type="journal article" date="2019" name="Int. J. Syst. Evol. Microbiol.">
        <title>The Global Catalogue of Microorganisms (GCM) 10K type strain sequencing project: providing services to taxonomists for standard genome sequencing and annotation.</title>
        <authorList>
            <consortium name="The Broad Institute Genomics Platform"/>
            <consortium name="The Broad Institute Genome Sequencing Center for Infectious Disease"/>
            <person name="Wu L."/>
            <person name="Ma J."/>
        </authorList>
    </citation>
    <scope>NUCLEOTIDE SEQUENCE [LARGE SCALE GENOMIC DNA]</scope>
    <source>
        <strain evidence="7">KCTC 52640</strain>
    </source>
</reference>
<evidence type="ECO:0000313" key="6">
    <source>
        <dbReference type="EMBL" id="MFC3104140.1"/>
    </source>
</evidence>
<feature type="transmembrane region" description="Helical" evidence="4">
    <location>
        <begin position="158"/>
        <end position="181"/>
    </location>
</feature>
<dbReference type="Gene3D" id="1.20.1250.20">
    <property type="entry name" value="MFS general substrate transporter like domains"/>
    <property type="match status" value="2"/>
</dbReference>
<dbReference type="CDD" id="cd17353">
    <property type="entry name" value="MFS_OFA_like"/>
    <property type="match status" value="1"/>
</dbReference>
<evidence type="ECO:0000256" key="1">
    <source>
        <dbReference type="ARBA" id="ARBA00022692"/>
    </source>
</evidence>
<feature type="transmembrane region" description="Helical" evidence="4">
    <location>
        <begin position="251"/>
        <end position="269"/>
    </location>
</feature>
<evidence type="ECO:0000256" key="2">
    <source>
        <dbReference type="ARBA" id="ARBA00022989"/>
    </source>
</evidence>
<keyword evidence="3 4" id="KW-0472">Membrane</keyword>
<feature type="transmembrane region" description="Helical" evidence="4">
    <location>
        <begin position="94"/>
        <end position="113"/>
    </location>
</feature>
<accession>A0ABV7EQL6</accession>
<feature type="transmembrane region" description="Helical" evidence="4">
    <location>
        <begin position="281"/>
        <end position="305"/>
    </location>
</feature>
<feature type="transmembrane region" description="Helical" evidence="4">
    <location>
        <begin position="341"/>
        <end position="366"/>
    </location>
</feature>
<keyword evidence="2 4" id="KW-1133">Transmembrane helix</keyword>
<dbReference type="EMBL" id="JBHRSS010000003">
    <property type="protein sequence ID" value="MFC3104140.1"/>
    <property type="molecule type" value="Genomic_DNA"/>
</dbReference>
<dbReference type="InterPro" id="IPR050327">
    <property type="entry name" value="Proton-linked_MCT"/>
</dbReference>
<evidence type="ECO:0000259" key="5">
    <source>
        <dbReference type="PROSITE" id="PS50850"/>
    </source>
</evidence>
<keyword evidence="1 4" id="KW-0812">Transmembrane</keyword>
<dbReference type="Proteomes" id="UP001595462">
    <property type="component" value="Unassembled WGS sequence"/>
</dbReference>
<protein>
    <submittedName>
        <fullName evidence="6">OFA family MFS transporter</fullName>
    </submittedName>
</protein>
<feature type="domain" description="Major facilitator superfamily (MFS) profile" evidence="5">
    <location>
        <begin position="1"/>
        <end position="441"/>
    </location>
</feature>
<dbReference type="RefSeq" id="WP_380688836.1">
    <property type="nucleotide sequence ID" value="NZ_JBHRSS010000003.1"/>
</dbReference>
<dbReference type="InterPro" id="IPR011701">
    <property type="entry name" value="MFS"/>
</dbReference>
<name>A0ABV7EQL6_9GAMM</name>
<dbReference type="Pfam" id="PF07690">
    <property type="entry name" value="MFS_1"/>
    <property type="match status" value="1"/>
</dbReference>
<feature type="transmembrane region" description="Helical" evidence="4">
    <location>
        <begin position="119"/>
        <end position="138"/>
    </location>
</feature>
<dbReference type="InterPro" id="IPR020846">
    <property type="entry name" value="MFS_dom"/>
</dbReference>
<evidence type="ECO:0000256" key="3">
    <source>
        <dbReference type="ARBA" id="ARBA00023136"/>
    </source>
</evidence>
<feature type="transmembrane region" description="Helical" evidence="4">
    <location>
        <begin position="21"/>
        <end position="43"/>
    </location>
</feature>
<organism evidence="6 7">
    <name type="scientific">Salinisphaera aquimarina</name>
    <dbReference type="NCBI Taxonomy" id="2094031"/>
    <lineage>
        <taxon>Bacteria</taxon>
        <taxon>Pseudomonadati</taxon>
        <taxon>Pseudomonadota</taxon>
        <taxon>Gammaproteobacteria</taxon>
        <taxon>Salinisphaerales</taxon>
        <taxon>Salinisphaeraceae</taxon>
        <taxon>Salinisphaera</taxon>
    </lineage>
</organism>
<dbReference type="PANTHER" id="PTHR11360:SF317">
    <property type="entry name" value="MAJOR FACILITATOR SUPERFAMILY (MFS) PROFILE DOMAIN-CONTAINING PROTEIN-RELATED"/>
    <property type="match status" value="1"/>
</dbReference>
<sequence>MAGFFDKSSIIAKPGFSRWMVPPAALCIHLCIGQVYAFSVFKIPLTKIIGVTESGPQDWSQPTLAWIFSLAIAVLGLAAAFGGQWLERVGPRKAMALAASCFGGGFIVSAFGVWTHQIWLVYLGYGVLGGIGLGIGYISPVSTLIKWFPDRPGLATGLAIMGFGGGAMIGSPLATGLMAFFRTPDTVGVGSTFVAMGIIYFLFMMIGALIVRIPAKDWAPAGFDPERDGKQHKLITRHHVHVNDSMRTPQFYLIWLVLFLNVTAGIALLEQASPMAQEMVGVSAAAAAGFVGVLSIFNMGGRFIWASISDYIGRKMTYVCFFVIGMVLYWFVPGVAAAGNIVLFVLACCVIVSMYGGGFATVPAYLKDIFGTMHVGAIHGRLLTAWSAAGVVGPVLLNQVREGRIEAGVLPADAYTTTLHIMVLLLAIGLVCNLLIRPVSEKHHYQGDTSNPD</sequence>
<proteinExistence type="predicted"/>
<evidence type="ECO:0000313" key="7">
    <source>
        <dbReference type="Proteomes" id="UP001595462"/>
    </source>
</evidence>
<feature type="transmembrane region" description="Helical" evidence="4">
    <location>
        <begin position="317"/>
        <end position="335"/>
    </location>
</feature>
<feature type="transmembrane region" description="Helical" evidence="4">
    <location>
        <begin position="63"/>
        <end position="82"/>
    </location>
</feature>
<dbReference type="PROSITE" id="PS50850">
    <property type="entry name" value="MFS"/>
    <property type="match status" value="1"/>
</dbReference>
<keyword evidence="7" id="KW-1185">Reference proteome</keyword>
<dbReference type="InterPro" id="IPR036259">
    <property type="entry name" value="MFS_trans_sf"/>
</dbReference>
<feature type="transmembrane region" description="Helical" evidence="4">
    <location>
        <begin position="417"/>
        <end position="436"/>
    </location>
</feature>
<evidence type="ECO:0000256" key="4">
    <source>
        <dbReference type="SAM" id="Phobius"/>
    </source>
</evidence>
<comment type="caution">
    <text evidence="6">The sequence shown here is derived from an EMBL/GenBank/DDBJ whole genome shotgun (WGS) entry which is preliminary data.</text>
</comment>
<feature type="transmembrane region" description="Helical" evidence="4">
    <location>
        <begin position="378"/>
        <end position="397"/>
    </location>
</feature>
<feature type="transmembrane region" description="Helical" evidence="4">
    <location>
        <begin position="187"/>
        <end position="211"/>
    </location>
</feature>
<dbReference type="SUPFAM" id="SSF103473">
    <property type="entry name" value="MFS general substrate transporter"/>
    <property type="match status" value="1"/>
</dbReference>